<organism evidence="2 3">
    <name type="scientific">Phyllosticta capitalensis</name>
    <dbReference type="NCBI Taxonomy" id="121624"/>
    <lineage>
        <taxon>Eukaryota</taxon>
        <taxon>Fungi</taxon>
        <taxon>Dikarya</taxon>
        <taxon>Ascomycota</taxon>
        <taxon>Pezizomycotina</taxon>
        <taxon>Dothideomycetes</taxon>
        <taxon>Dothideomycetes incertae sedis</taxon>
        <taxon>Botryosphaeriales</taxon>
        <taxon>Phyllostictaceae</taxon>
        <taxon>Phyllosticta</taxon>
    </lineage>
</organism>
<feature type="compositionally biased region" description="Acidic residues" evidence="1">
    <location>
        <begin position="525"/>
        <end position="543"/>
    </location>
</feature>
<feature type="compositionally biased region" description="Basic and acidic residues" evidence="1">
    <location>
        <begin position="11"/>
        <end position="20"/>
    </location>
</feature>
<reference evidence="2 3" key="1">
    <citation type="submission" date="2024-04" db="EMBL/GenBank/DDBJ databases">
        <title>Phyllosticta paracitricarpa is synonymous to the EU quarantine fungus P. citricarpa based on phylogenomic analyses.</title>
        <authorList>
            <consortium name="Lawrence Berkeley National Laboratory"/>
            <person name="Van Ingen-Buijs V.A."/>
            <person name="Van Westerhoven A.C."/>
            <person name="Haridas S."/>
            <person name="Skiadas P."/>
            <person name="Martin F."/>
            <person name="Groenewald J.Z."/>
            <person name="Crous P.W."/>
            <person name="Seidl M.F."/>
        </authorList>
    </citation>
    <scope>NUCLEOTIDE SEQUENCE [LARGE SCALE GENOMIC DNA]</scope>
    <source>
        <strain evidence="2 3">CBS 123374</strain>
    </source>
</reference>
<keyword evidence="3" id="KW-1185">Reference proteome</keyword>
<dbReference type="Proteomes" id="UP001492380">
    <property type="component" value="Unassembled WGS sequence"/>
</dbReference>
<feature type="region of interest" description="Disordered" evidence="1">
    <location>
        <begin position="520"/>
        <end position="577"/>
    </location>
</feature>
<feature type="compositionally biased region" description="Basic residues" evidence="1">
    <location>
        <begin position="56"/>
        <end position="65"/>
    </location>
</feature>
<feature type="compositionally biased region" description="Polar residues" evidence="1">
    <location>
        <begin position="67"/>
        <end position="84"/>
    </location>
</feature>
<comment type="caution">
    <text evidence="2">The sequence shown here is derived from an EMBL/GenBank/DDBJ whole genome shotgun (WGS) entry which is preliminary data.</text>
</comment>
<accession>A0ABR1YNH6</accession>
<evidence type="ECO:0000313" key="2">
    <source>
        <dbReference type="EMBL" id="KAK8234062.1"/>
    </source>
</evidence>
<dbReference type="EMBL" id="JBBWRZ010000006">
    <property type="protein sequence ID" value="KAK8234062.1"/>
    <property type="molecule type" value="Genomic_DNA"/>
</dbReference>
<protein>
    <submittedName>
        <fullName evidence="2">Uncharacterized protein</fullName>
    </submittedName>
</protein>
<name>A0ABR1YNH6_9PEZI</name>
<proteinExistence type="predicted"/>
<evidence type="ECO:0000313" key="3">
    <source>
        <dbReference type="Proteomes" id="UP001492380"/>
    </source>
</evidence>
<feature type="compositionally biased region" description="Basic residues" evidence="1">
    <location>
        <begin position="85"/>
        <end position="95"/>
    </location>
</feature>
<evidence type="ECO:0000256" key="1">
    <source>
        <dbReference type="SAM" id="MobiDB-lite"/>
    </source>
</evidence>
<sequence length="577" mass="66614">MVETRGSRGRKLAEGARLDEVGELVALDEHSKVIIQPIKESSAHGELAQEPDRENSRKKRKRRPSKWATQKATEKSTASNSNRQQPRRKPRKPRKERTTRWTEEDLKPWRGYPALYKERRKSKTFIRQNLSFTDDLPPEIRLMVYQELQEIDDELLEIYSKRIGFCTPEAQRLLFPMLRLCRTVYHEIGQILYGKVLKFTGPAAFFSMGAFMFSHQSLAFQYVRHIVVDIPSFSPQDVKNGVQYVANSRLVEMPEFLSTIMRKKNTMKATTLAFKTQCEWLQQLKALRRLDLCLTNTGCNPWRFSINKRSRDSKRPTTGMECHHTDGCLDNWFGKRLKSPVEAVRDHLNPHFWETLELLKATLPELLIRIVISPKYEQKLRQLTRRVPTHTNGRVQRPGTFCFKTWILRRATTLGWELGVATGSKIKWEVASFALPRRLSSREEVYHDKIRAGGRSSYGRTIIPHDNYDLIVYPIPDEAAGLNSFQTISHFSGFTGWNEQRHAEITSGSVSIEGLEIASNAGSDLDSDHDEEPQADEEVDSYSDADHYEEPETDSEFDSDFGHDEEPQSTNLYGLVY</sequence>
<gene>
    <name evidence="2" type="ORF">HDK90DRAFT_534699</name>
</gene>
<feature type="compositionally biased region" description="Polar residues" evidence="1">
    <location>
        <begin position="568"/>
        <end position="577"/>
    </location>
</feature>
<feature type="region of interest" description="Disordered" evidence="1">
    <location>
        <begin position="1"/>
        <end position="102"/>
    </location>
</feature>